<reference evidence="3 4" key="1">
    <citation type="journal article" date="2013" name="PLoS Genet.">
        <title>Genomic mechanisms accounting for the adaptation to parasitism in nematode-trapping fungi.</title>
        <authorList>
            <person name="Meerupati T."/>
            <person name="Andersson K.M."/>
            <person name="Friman E."/>
            <person name="Kumar D."/>
            <person name="Tunlid A."/>
            <person name="Ahren D."/>
        </authorList>
    </citation>
    <scope>NUCLEOTIDE SEQUENCE [LARGE SCALE GENOMIC DNA]</scope>
    <source>
        <strain evidence="3 4">CBS 200.50</strain>
    </source>
</reference>
<sequence length="374" mass="41654">MPSRITTTTSTVSRSKTPHGQVQLRGAHILPPSPSSSPDSFLLDQYRDQSSPKRFPLKNLRRKSPQPNLHDAASHPTIYIHRRSHDSSGDRQPVNLADLQTKITILNRNIHSAGAALKKAEDEREAWRERARSLEHRNRSVGRENRDLKVRNAELEQEITRKKRVAQEGKYYDRDDGSPLRGRKGPRSISSYSEESKAVRSLISHHWNIQAEMAGAAAAGNADWCDCIASKTVRAVLREGSNKTSPMLQAKGFEDVAKGSPSGTHKKLEVPITDKLSDLKLPKAALPVPGAQSRRQPKAGQPEVVDEGRKKRRDSLKRRIKEVRGYVEGLKRENDVLESLLVGGDSAAPSTSSNPLRLRRRNDITTPKKASKKA</sequence>
<feature type="compositionally biased region" description="Basic residues" evidence="2">
    <location>
        <begin position="55"/>
        <end position="64"/>
    </location>
</feature>
<keyword evidence="4" id="KW-1185">Reference proteome</keyword>
<dbReference type="AlphaFoldDB" id="S8C8K2"/>
<keyword evidence="1" id="KW-0175">Coiled coil</keyword>
<feature type="region of interest" description="Disordered" evidence="2">
    <location>
        <begin position="166"/>
        <end position="193"/>
    </location>
</feature>
<accession>S8C8K2</accession>
<feature type="region of interest" description="Disordered" evidence="2">
    <location>
        <begin position="340"/>
        <end position="374"/>
    </location>
</feature>
<feature type="region of interest" description="Disordered" evidence="2">
    <location>
        <begin position="1"/>
        <end position="75"/>
    </location>
</feature>
<comment type="caution">
    <text evidence="3">The sequence shown here is derived from an EMBL/GenBank/DDBJ whole genome shotgun (WGS) entry which is preliminary data.</text>
</comment>
<evidence type="ECO:0000256" key="2">
    <source>
        <dbReference type="SAM" id="MobiDB-lite"/>
    </source>
</evidence>
<name>S8C8K2_DACHA</name>
<feature type="compositionally biased region" description="Low complexity" evidence="2">
    <location>
        <begin position="1"/>
        <end position="15"/>
    </location>
</feature>
<organism evidence="3 4">
    <name type="scientific">Dactylellina haptotyla (strain CBS 200.50)</name>
    <name type="common">Nematode-trapping fungus</name>
    <name type="synonym">Monacrosporium haptotylum</name>
    <dbReference type="NCBI Taxonomy" id="1284197"/>
    <lineage>
        <taxon>Eukaryota</taxon>
        <taxon>Fungi</taxon>
        <taxon>Dikarya</taxon>
        <taxon>Ascomycota</taxon>
        <taxon>Pezizomycotina</taxon>
        <taxon>Orbiliomycetes</taxon>
        <taxon>Orbiliales</taxon>
        <taxon>Orbiliaceae</taxon>
        <taxon>Dactylellina</taxon>
    </lineage>
</organism>
<feature type="region of interest" description="Disordered" evidence="2">
    <location>
        <begin position="287"/>
        <end position="316"/>
    </location>
</feature>
<evidence type="ECO:0000313" key="3">
    <source>
        <dbReference type="EMBL" id="EPS43977.1"/>
    </source>
</evidence>
<evidence type="ECO:0000256" key="1">
    <source>
        <dbReference type="SAM" id="Coils"/>
    </source>
</evidence>
<proteinExistence type="predicted"/>
<evidence type="ECO:0000313" key="4">
    <source>
        <dbReference type="Proteomes" id="UP000015100"/>
    </source>
</evidence>
<dbReference type="OMA" id="LISHHWN"/>
<dbReference type="Proteomes" id="UP000015100">
    <property type="component" value="Unassembled WGS sequence"/>
</dbReference>
<feature type="coiled-coil region" evidence="1">
    <location>
        <begin position="103"/>
        <end position="165"/>
    </location>
</feature>
<dbReference type="HOGENOM" id="CLU_804032_0_0_1"/>
<dbReference type="OrthoDB" id="5345431at2759"/>
<reference evidence="4" key="2">
    <citation type="submission" date="2013-04" db="EMBL/GenBank/DDBJ databases">
        <title>Genomic mechanisms accounting for the adaptation to parasitism in nematode-trapping fungi.</title>
        <authorList>
            <person name="Ahren D.G."/>
        </authorList>
    </citation>
    <scope>NUCLEOTIDE SEQUENCE [LARGE SCALE GENOMIC DNA]</scope>
    <source>
        <strain evidence="4">CBS 200.50</strain>
    </source>
</reference>
<dbReference type="EMBL" id="AQGS01000063">
    <property type="protein sequence ID" value="EPS43977.1"/>
    <property type="molecule type" value="Genomic_DNA"/>
</dbReference>
<gene>
    <name evidence="3" type="ORF">H072_2085</name>
</gene>
<protein>
    <submittedName>
        <fullName evidence="3">Uncharacterized protein</fullName>
    </submittedName>
</protein>
<feature type="compositionally biased region" description="Basic and acidic residues" evidence="2">
    <location>
        <begin position="166"/>
        <end position="178"/>
    </location>
</feature>